<feature type="region of interest" description="Disordered" evidence="1">
    <location>
        <begin position="1"/>
        <end position="20"/>
    </location>
</feature>
<evidence type="ECO:0000313" key="2">
    <source>
        <dbReference type="EMBL" id="KAH0545880.1"/>
    </source>
</evidence>
<sequence>MDAQRRSRTSHMTFNDGHDNMKAHQSARSLRLMQVKLVEMPGITELSLGSNTTDQRLWRCIHLRYCWMGN</sequence>
<name>A0AAV7I6X8_COTGL</name>
<evidence type="ECO:0000313" key="3">
    <source>
        <dbReference type="Proteomes" id="UP000826195"/>
    </source>
</evidence>
<organism evidence="2 3">
    <name type="scientific">Cotesia glomerata</name>
    <name type="common">Lepidopteran parasitic wasp</name>
    <name type="synonym">Apanteles glomeratus</name>
    <dbReference type="NCBI Taxonomy" id="32391"/>
    <lineage>
        <taxon>Eukaryota</taxon>
        <taxon>Metazoa</taxon>
        <taxon>Ecdysozoa</taxon>
        <taxon>Arthropoda</taxon>
        <taxon>Hexapoda</taxon>
        <taxon>Insecta</taxon>
        <taxon>Pterygota</taxon>
        <taxon>Neoptera</taxon>
        <taxon>Endopterygota</taxon>
        <taxon>Hymenoptera</taxon>
        <taxon>Apocrita</taxon>
        <taxon>Ichneumonoidea</taxon>
        <taxon>Braconidae</taxon>
        <taxon>Microgastrinae</taxon>
        <taxon>Cotesia</taxon>
    </lineage>
</organism>
<dbReference type="AlphaFoldDB" id="A0AAV7I6X8"/>
<proteinExistence type="predicted"/>
<protein>
    <submittedName>
        <fullName evidence="2">Uncharacterized protein</fullName>
    </submittedName>
</protein>
<keyword evidence="3" id="KW-1185">Reference proteome</keyword>
<comment type="caution">
    <text evidence="2">The sequence shown here is derived from an EMBL/GenBank/DDBJ whole genome shotgun (WGS) entry which is preliminary data.</text>
</comment>
<dbReference type="EMBL" id="JAHXZJ010002237">
    <property type="protein sequence ID" value="KAH0545880.1"/>
    <property type="molecule type" value="Genomic_DNA"/>
</dbReference>
<evidence type="ECO:0000256" key="1">
    <source>
        <dbReference type="SAM" id="MobiDB-lite"/>
    </source>
</evidence>
<dbReference type="Proteomes" id="UP000826195">
    <property type="component" value="Unassembled WGS sequence"/>
</dbReference>
<gene>
    <name evidence="2" type="ORF">KQX54_004042</name>
</gene>
<accession>A0AAV7I6X8</accession>
<reference evidence="2 3" key="1">
    <citation type="journal article" date="2021" name="J. Hered.">
        <title>A chromosome-level genome assembly of the parasitoid wasp, Cotesia glomerata (Hymenoptera: Braconidae).</title>
        <authorList>
            <person name="Pinto B.J."/>
            <person name="Weis J.J."/>
            <person name="Gamble T."/>
            <person name="Ode P.J."/>
            <person name="Paul R."/>
            <person name="Zaspel J.M."/>
        </authorList>
    </citation>
    <scope>NUCLEOTIDE SEQUENCE [LARGE SCALE GENOMIC DNA]</scope>
    <source>
        <strain evidence="2">CgM1</strain>
    </source>
</reference>